<dbReference type="Pfam" id="PF13175">
    <property type="entry name" value="AAA_15"/>
    <property type="match status" value="1"/>
</dbReference>
<dbReference type="GO" id="GO:0005524">
    <property type="term" value="F:ATP binding"/>
    <property type="evidence" value="ECO:0007669"/>
    <property type="project" value="InterPro"/>
</dbReference>
<sequence>MKIKRLEINCFRGIKNLTIDFVTTEPTVFIGINGVGKSSILDCIAILFSWLLSRIQYEPKRTIQDLALDDFIDKSKGRRFSEEDIKNGYETTDCEIIFSIDGLENQIGLAQNNGGGWGISIKSPSIVDDIRTKLKNNSQLDIPLIVYYPVNRSVLSVPLEIEVEDYSFKQVDGYEQALDGIQINFDSFFKWFRVIEETENEELRDDIKYRDRQLEAVRKSIYSILGKNDFSDIRVRRKPYPRMTIKKQDQELDIQQLSDGEKSLLTLVGDLARRLAIANPSLGDPLKANSVVLIDEIEQHLHPAWQREVIPKLTETFPNCQFIITTHSPQVISQIKPNSVYILEKIDDNIVVKHPSSSFGRDSNRILEDLMKVSERPQQIKEKLMELFRLIDSGNLESARQLRLEIEKEIGTDEPEFVRADILMRRREILNK</sequence>
<dbReference type="Pfam" id="PF13304">
    <property type="entry name" value="AAA_21"/>
    <property type="match status" value="1"/>
</dbReference>
<dbReference type="OrthoDB" id="9784297at2"/>
<dbReference type="RefSeq" id="WP_124154683.1">
    <property type="nucleotide sequence ID" value="NZ_CAWOLW010000501.1"/>
</dbReference>
<dbReference type="GO" id="GO:0006302">
    <property type="term" value="P:double-strand break repair"/>
    <property type="evidence" value="ECO:0007669"/>
    <property type="project" value="TreeGrafter"/>
</dbReference>
<feature type="domain" description="ATPase AAA-type core" evidence="2">
    <location>
        <begin position="166"/>
        <end position="333"/>
    </location>
</feature>
<dbReference type="GO" id="GO:0016887">
    <property type="term" value="F:ATP hydrolysis activity"/>
    <property type="evidence" value="ECO:0007669"/>
    <property type="project" value="InterPro"/>
</dbReference>
<keyword evidence="4" id="KW-1185">Reference proteome</keyword>
<dbReference type="Proteomes" id="UP000269154">
    <property type="component" value="Unassembled WGS sequence"/>
</dbReference>
<reference evidence="3 4" key="1">
    <citation type="journal article" date="2018" name="ACS Chem. Biol.">
        <title>Ketoreductase domain dysfunction expands chemodiversity: malyngamide biosynthesis in the cyanobacterium Okeania hirsuta.</title>
        <authorList>
            <person name="Moss N.A."/>
            <person name="Leao T."/>
            <person name="Rankin M."/>
            <person name="McCullough T.M."/>
            <person name="Qu P."/>
            <person name="Korobeynikov A."/>
            <person name="Smith J.L."/>
            <person name="Gerwick L."/>
            <person name="Gerwick W.H."/>
        </authorList>
    </citation>
    <scope>NUCLEOTIDE SEQUENCE [LARGE SCALE GENOMIC DNA]</scope>
    <source>
        <strain evidence="3 4">PAB10Feb10-1</strain>
    </source>
</reference>
<comment type="caution">
    <text evidence="3">The sequence shown here is derived from an EMBL/GenBank/DDBJ whole genome shotgun (WGS) entry which is preliminary data.</text>
</comment>
<dbReference type="InterPro" id="IPR027417">
    <property type="entry name" value="P-loop_NTPase"/>
</dbReference>
<dbReference type="PANTHER" id="PTHR32182:SF23">
    <property type="entry name" value="ATP BINDING PROTEIN"/>
    <property type="match status" value="1"/>
</dbReference>
<dbReference type="GO" id="GO:0000731">
    <property type="term" value="P:DNA synthesis involved in DNA repair"/>
    <property type="evidence" value="ECO:0007669"/>
    <property type="project" value="TreeGrafter"/>
</dbReference>
<dbReference type="EMBL" id="RCBY01000055">
    <property type="protein sequence ID" value="RQH44037.1"/>
    <property type="molecule type" value="Genomic_DNA"/>
</dbReference>
<accession>A0A3N6RIB6</accession>
<name>A0A3N6RIB6_9CYAN</name>
<proteinExistence type="predicted"/>
<evidence type="ECO:0000259" key="1">
    <source>
        <dbReference type="Pfam" id="PF13175"/>
    </source>
</evidence>
<evidence type="ECO:0000313" key="3">
    <source>
        <dbReference type="EMBL" id="RQH44037.1"/>
    </source>
</evidence>
<feature type="domain" description="Endonuclease GajA/Old nuclease/RecF-like AAA" evidence="1">
    <location>
        <begin position="1"/>
        <end position="97"/>
    </location>
</feature>
<dbReference type="InterPro" id="IPR003959">
    <property type="entry name" value="ATPase_AAA_core"/>
</dbReference>
<organism evidence="3 4">
    <name type="scientific">Okeania hirsuta</name>
    <dbReference type="NCBI Taxonomy" id="1458930"/>
    <lineage>
        <taxon>Bacteria</taxon>
        <taxon>Bacillati</taxon>
        <taxon>Cyanobacteriota</taxon>
        <taxon>Cyanophyceae</taxon>
        <taxon>Oscillatoriophycideae</taxon>
        <taxon>Oscillatoriales</taxon>
        <taxon>Microcoleaceae</taxon>
        <taxon>Okeania</taxon>
    </lineage>
</organism>
<dbReference type="Gene3D" id="3.40.50.300">
    <property type="entry name" value="P-loop containing nucleotide triphosphate hydrolases"/>
    <property type="match status" value="1"/>
</dbReference>
<dbReference type="SUPFAM" id="SSF52540">
    <property type="entry name" value="P-loop containing nucleoside triphosphate hydrolases"/>
    <property type="match status" value="1"/>
</dbReference>
<protein>
    <submittedName>
        <fullName evidence="3">DUF2813 domain-containing protein</fullName>
    </submittedName>
</protein>
<dbReference type="InterPro" id="IPR041685">
    <property type="entry name" value="AAA_GajA/Old/RecF-like"/>
</dbReference>
<dbReference type="AlphaFoldDB" id="A0A3N6RIB6"/>
<gene>
    <name evidence="3" type="ORF">D5R40_12010</name>
</gene>
<evidence type="ECO:0000259" key="2">
    <source>
        <dbReference type="Pfam" id="PF13304"/>
    </source>
</evidence>
<evidence type="ECO:0000313" key="4">
    <source>
        <dbReference type="Proteomes" id="UP000269154"/>
    </source>
</evidence>
<dbReference type="PANTHER" id="PTHR32182">
    <property type="entry name" value="DNA REPLICATION AND REPAIR PROTEIN RECF"/>
    <property type="match status" value="1"/>
</dbReference>